<name>A0A4Y3WR24_9PSEU</name>
<gene>
    <name evidence="2" type="ORF">PHY01_36160</name>
</gene>
<accession>A0A4Y3WR24</accession>
<evidence type="ECO:0008006" key="4">
    <source>
        <dbReference type="Google" id="ProtNLM"/>
    </source>
</evidence>
<feature type="transmembrane region" description="Helical" evidence="1">
    <location>
        <begin position="12"/>
        <end position="35"/>
    </location>
</feature>
<reference evidence="2 3" key="1">
    <citation type="submission" date="2019-06" db="EMBL/GenBank/DDBJ databases">
        <title>Whole genome shotgun sequence of Pseudonocardia hydrocarbonoxydans NBRC 14498.</title>
        <authorList>
            <person name="Hosoyama A."/>
            <person name="Uohara A."/>
            <person name="Ohji S."/>
            <person name="Ichikawa N."/>
        </authorList>
    </citation>
    <scope>NUCLEOTIDE SEQUENCE [LARGE SCALE GENOMIC DNA]</scope>
    <source>
        <strain evidence="2 3">NBRC 14498</strain>
    </source>
</reference>
<dbReference type="AlphaFoldDB" id="A0A4Y3WR24"/>
<keyword evidence="1" id="KW-0472">Membrane</keyword>
<dbReference type="EMBL" id="BJNG01000033">
    <property type="protein sequence ID" value="GEC21333.1"/>
    <property type="molecule type" value="Genomic_DNA"/>
</dbReference>
<evidence type="ECO:0000313" key="3">
    <source>
        <dbReference type="Proteomes" id="UP000320338"/>
    </source>
</evidence>
<comment type="caution">
    <text evidence="2">The sequence shown here is derived from an EMBL/GenBank/DDBJ whole genome shotgun (WGS) entry which is preliminary data.</text>
</comment>
<dbReference type="Proteomes" id="UP000320338">
    <property type="component" value="Unassembled WGS sequence"/>
</dbReference>
<evidence type="ECO:0000256" key="1">
    <source>
        <dbReference type="SAM" id="Phobius"/>
    </source>
</evidence>
<keyword evidence="1" id="KW-0812">Transmembrane</keyword>
<organism evidence="2 3">
    <name type="scientific">Pseudonocardia hydrocarbonoxydans</name>
    <dbReference type="NCBI Taxonomy" id="76726"/>
    <lineage>
        <taxon>Bacteria</taxon>
        <taxon>Bacillati</taxon>
        <taxon>Actinomycetota</taxon>
        <taxon>Actinomycetes</taxon>
        <taxon>Pseudonocardiales</taxon>
        <taxon>Pseudonocardiaceae</taxon>
        <taxon>Pseudonocardia</taxon>
    </lineage>
</organism>
<sequence>MWSYGTAMNGWGYVLLAVGTVLLWVIAALVVAALVRDRGPVATGDRAETPEEILADRFARGRIDEEEYRTRLQILREQPPVGS</sequence>
<protein>
    <recommendedName>
        <fullName evidence="4">SHOCT domain-containing protein</fullName>
    </recommendedName>
</protein>
<keyword evidence="3" id="KW-1185">Reference proteome</keyword>
<evidence type="ECO:0000313" key="2">
    <source>
        <dbReference type="EMBL" id="GEC21333.1"/>
    </source>
</evidence>
<keyword evidence="1" id="KW-1133">Transmembrane helix</keyword>
<proteinExistence type="predicted"/>